<dbReference type="EMBL" id="MN740417">
    <property type="protein sequence ID" value="QHU05573.1"/>
    <property type="molecule type" value="Genomic_DNA"/>
</dbReference>
<proteinExistence type="predicted"/>
<name>A0A6C0JJM7_9ZZZZ</name>
<sequence length="116" mass="13905">MSIVTNSLPSRGLPSRGLPSRALSLISEYSKPLTHPEWRYSKPIISTFHLYLSVWRRDKTLQQIILINIFSTDWFQMYLYVKHNGLEKYCQVFDKDYYDTYEIDGVYDAMIRYEDY</sequence>
<dbReference type="AlphaFoldDB" id="A0A6C0JJM7"/>
<evidence type="ECO:0000313" key="1">
    <source>
        <dbReference type="EMBL" id="QHU05573.1"/>
    </source>
</evidence>
<accession>A0A6C0JJM7</accession>
<reference evidence="1" key="1">
    <citation type="journal article" date="2020" name="Nature">
        <title>Giant virus diversity and host interactions through global metagenomics.</title>
        <authorList>
            <person name="Schulz F."/>
            <person name="Roux S."/>
            <person name="Paez-Espino D."/>
            <person name="Jungbluth S."/>
            <person name="Walsh D.A."/>
            <person name="Denef V.J."/>
            <person name="McMahon K.D."/>
            <person name="Konstantinidis K.T."/>
            <person name="Eloe-Fadrosh E.A."/>
            <person name="Kyrpides N.C."/>
            <person name="Woyke T."/>
        </authorList>
    </citation>
    <scope>NUCLEOTIDE SEQUENCE</scope>
    <source>
        <strain evidence="1">GVMAG-M-3300027736-24</strain>
    </source>
</reference>
<organism evidence="1">
    <name type="scientific">viral metagenome</name>
    <dbReference type="NCBI Taxonomy" id="1070528"/>
    <lineage>
        <taxon>unclassified sequences</taxon>
        <taxon>metagenomes</taxon>
        <taxon>organismal metagenomes</taxon>
    </lineage>
</organism>
<protein>
    <submittedName>
        <fullName evidence="1">Uncharacterized protein</fullName>
    </submittedName>
</protein>